<dbReference type="AlphaFoldDB" id="A0A9C7Q2H0"/>
<dbReference type="OrthoDB" id="5982at2759"/>
<reference evidence="2" key="2">
    <citation type="submission" date="2022-01" db="EMBL/GenBank/DDBJ databases">
        <authorList>
            <person name="Hirooka S."/>
            <person name="Miyagishima S.Y."/>
        </authorList>
    </citation>
    <scope>NUCLEOTIDE SEQUENCE</scope>
    <source>
        <strain evidence="2">NBRC 102759</strain>
    </source>
</reference>
<evidence type="ECO:0000313" key="1">
    <source>
        <dbReference type="EMBL" id="GJQ09123.1"/>
    </source>
</evidence>
<dbReference type="EMBL" id="BQMJ01000006">
    <property type="protein sequence ID" value="GJQ09123.1"/>
    <property type="molecule type" value="Genomic_DNA"/>
</dbReference>
<dbReference type="EMBL" id="BQMJ01000060">
    <property type="protein sequence ID" value="GJQ14840.1"/>
    <property type="molecule type" value="Genomic_DNA"/>
</dbReference>
<sequence>MSRCNFCWNLQQPALFCLKASWKVLGCCRTLSDSPPTTTIRRLPTHLWKHYCRCSTQACSTILLCTNNNNGSNCNDDNGSRKLESLSFHSYLDDRGFLTFQDNWGKVSVYAIYDSHYRLQYIGISRDTRTSLLLHLIRMPQFCYYFKFQSFEKPSRTILNQLREAWIKEMSHQSPIGNVDAFWRERWEGPIDIRKHGWLTTEERQLLEHTDEHNMPKVLKQISRRIQKEIEKQLAERNVQEMVRFDPKLKEKGLLDGQSKKVDVPDTI</sequence>
<gene>
    <name evidence="2" type="ORF">GpartN1_g6631.t1</name>
    <name evidence="1" type="ORF">GpartN1_g914.t1</name>
</gene>
<protein>
    <recommendedName>
        <fullName evidence="4">GIY-YIG domain-containing protein</fullName>
    </recommendedName>
</protein>
<evidence type="ECO:0000313" key="3">
    <source>
        <dbReference type="Proteomes" id="UP001061958"/>
    </source>
</evidence>
<proteinExistence type="predicted"/>
<dbReference type="InterPro" id="IPR049578">
    <property type="entry name" value="CAXIP1-like_GIY-YIG_dom"/>
</dbReference>
<reference evidence="2" key="1">
    <citation type="journal article" date="2022" name="Proc. Natl. Acad. Sci. U.S.A.">
        <title>Life cycle and functional genomics of the unicellular red alga Galdieria for elucidating algal and plant evolution and industrial use.</title>
        <authorList>
            <person name="Hirooka S."/>
            <person name="Itabashi T."/>
            <person name="Ichinose T.M."/>
            <person name="Onuma R."/>
            <person name="Fujiwara T."/>
            <person name="Yamashita S."/>
            <person name="Jong L.W."/>
            <person name="Tomita R."/>
            <person name="Iwane A.H."/>
            <person name="Miyagishima S.Y."/>
        </authorList>
    </citation>
    <scope>NUCLEOTIDE SEQUENCE</scope>
    <source>
        <strain evidence="2">NBRC 102759</strain>
    </source>
</reference>
<dbReference type="Proteomes" id="UP001061958">
    <property type="component" value="Unassembled WGS sequence"/>
</dbReference>
<comment type="caution">
    <text evidence="2">The sequence shown here is derived from an EMBL/GenBank/DDBJ whole genome shotgun (WGS) entry which is preliminary data.</text>
</comment>
<organism evidence="2 3">
    <name type="scientific">Galdieria partita</name>
    <dbReference type="NCBI Taxonomy" id="83374"/>
    <lineage>
        <taxon>Eukaryota</taxon>
        <taxon>Rhodophyta</taxon>
        <taxon>Bangiophyceae</taxon>
        <taxon>Galdieriales</taxon>
        <taxon>Galdieriaceae</taxon>
        <taxon>Galdieria</taxon>
    </lineage>
</organism>
<keyword evidence="3" id="KW-1185">Reference proteome</keyword>
<accession>A0A9C7Q2H0</accession>
<dbReference type="CDD" id="cd10450">
    <property type="entry name" value="GIY-YIG_AtGrxS16_like"/>
    <property type="match status" value="1"/>
</dbReference>
<evidence type="ECO:0008006" key="4">
    <source>
        <dbReference type="Google" id="ProtNLM"/>
    </source>
</evidence>
<name>A0A9C7Q2H0_9RHOD</name>
<evidence type="ECO:0000313" key="2">
    <source>
        <dbReference type="EMBL" id="GJQ14840.1"/>
    </source>
</evidence>